<dbReference type="InterPro" id="IPR053712">
    <property type="entry name" value="Bac_CellDiv_Activator"/>
</dbReference>
<evidence type="ECO:0000256" key="1">
    <source>
        <dbReference type="SAM" id="Coils"/>
    </source>
</evidence>
<evidence type="ECO:0008006" key="4">
    <source>
        <dbReference type="Google" id="ProtNLM"/>
    </source>
</evidence>
<feature type="coiled-coil region" evidence="1">
    <location>
        <begin position="69"/>
        <end position="150"/>
    </location>
</feature>
<dbReference type="AlphaFoldDB" id="A0A430ALR9"/>
<dbReference type="EMBL" id="NGKC01000024">
    <property type="protein sequence ID" value="RSU09035.1"/>
    <property type="molecule type" value="Genomic_DNA"/>
</dbReference>
<comment type="caution">
    <text evidence="2">The sequence shown here is derived from an EMBL/GenBank/DDBJ whole genome shotgun (WGS) entry which is preliminary data.</text>
</comment>
<evidence type="ECO:0000313" key="3">
    <source>
        <dbReference type="Proteomes" id="UP000286773"/>
    </source>
</evidence>
<reference evidence="2 3" key="1">
    <citation type="submission" date="2017-05" db="EMBL/GenBank/DDBJ databases">
        <title>Vagococcus spp. assemblies.</title>
        <authorList>
            <person name="Gulvik C.A."/>
        </authorList>
    </citation>
    <scope>NUCLEOTIDE SEQUENCE [LARGE SCALE GENOMIC DNA]</scope>
    <source>
        <strain evidence="2 3">LMG 24798</strain>
    </source>
</reference>
<keyword evidence="1" id="KW-0175">Coiled coil</keyword>
<accession>A0A430ALR9</accession>
<dbReference type="OrthoDB" id="2139724at2"/>
<dbReference type="Gene3D" id="6.10.250.790">
    <property type="match status" value="1"/>
</dbReference>
<dbReference type="RefSeq" id="WP_126815217.1">
    <property type="nucleotide sequence ID" value="NZ_NGKC01000024.1"/>
</dbReference>
<keyword evidence="3" id="KW-1185">Reference proteome</keyword>
<dbReference type="InterPro" id="IPR036192">
    <property type="entry name" value="Cell_div_ZapA-like_sf"/>
</dbReference>
<sequence length="153" mass="17661">MTQKNKRYKTTIGGKPYTIIGSEDKQHMDIVSKLANEQLAEIMSQSATLTGEQAAVLLAINTLSEQVKQQEKILDYEKQLAEMDELREKAARAEELENRLDKIEKFEEKARKAMLENNIKIDEQESLNHIEAQKMLNQQVKEKIQQNQSEKKS</sequence>
<organism evidence="2 3">
    <name type="scientific">Vagococcus acidifermentans</name>
    <dbReference type="NCBI Taxonomy" id="564710"/>
    <lineage>
        <taxon>Bacteria</taxon>
        <taxon>Bacillati</taxon>
        <taxon>Bacillota</taxon>
        <taxon>Bacilli</taxon>
        <taxon>Lactobacillales</taxon>
        <taxon>Enterococcaceae</taxon>
        <taxon>Vagococcus</taxon>
    </lineage>
</organism>
<name>A0A430ALR9_9ENTE</name>
<dbReference type="Proteomes" id="UP000286773">
    <property type="component" value="Unassembled WGS sequence"/>
</dbReference>
<protein>
    <recommendedName>
        <fullName evidence="4">Cell division protein ZapA</fullName>
    </recommendedName>
</protein>
<dbReference type="InterPro" id="IPR007838">
    <property type="entry name" value="Cell_div_ZapA-like"/>
</dbReference>
<evidence type="ECO:0000313" key="2">
    <source>
        <dbReference type="EMBL" id="RSU09035.1"/>
    </source>
</evidence>
<gene>
    <name evidence="2" type="ORF">CBF27_13550</name>
</gene>
<dbReference type="SUPFAM" id="SSF102829">
    <property type="entry name" value="Cell division protein ZapA-like"/>
    <property type="match status" value="1"/>
</dbReference>
<dbReference type="Pfam" id="PF05164">
    <property type="entry name" value="ZapA"/>
    <property type="match status" value="1"/>
</dbReference>
<proteinExistence type="predicted"/>